<keyword evidence="3" id="KW-0411">Iron-sulfur</keyword>
<dbReference type="OrthoDB" id="9813995at2"/>
<feature type="domain" description="Flavodoxin" evidence="5">
    <location>
        <begin position="8"/>
        <end position="78"/>
    </location>
</feature>
<dbReference type="Gene3D" id="3.40.50.360">
    <property type="match status" value="1"/>
</dbReference>
<feature type="domain" description="4Fe-4S ferredoxin-type" evidence="4">
    <location>
        <begin position="187"/>
        <end position="207"/>
    </location>
</feature>
<accession>A0A1G5S5A4</accession>
<keyword evidence="1" id="KW-0479">Metal-binding</keyword>
<evidence type="ECO:0000256" key="1">
    <source>
        <dbReference type="ARBA" id="ARBA00022723"/>
    </source>
</evidence>
<dbReference type="SUPFAM" id="SSF54862">
    <property type="entry name" value="4Fe-4S ferredoxins"/>
    <property type="match status" value="1"/>
</dbReference>
<dbReference type="EMBL" id="FMWL01000019">
    <property type="protein sequence ID" value="SCZ81534.1"/>
    <property type="molecule type" value="Genomic_DNA"/>
</dbReference>
<dbReference type="Pfam" id="PF00037">
    <property type="entry name" value="Fer4"/>
    <property type="match status" value="1"/>
</dbReference>
<dbReference type="InterPro" id="IPR029039">
    <property type="entry name" value="Flavoprotein-like_sf"/>
</dbReference>
<dbReference type="SUPFAM" id="SSF52218">
    <property type="entry name" value="Flavoproteins"/>
    <property type="match status" value="1"/>
</dbReference>
<dbReference type="PANTHER" id="PTHR43122:SF1">
    <property type="entry name" value="IRON-SULFUR-BINDING PROTEIN"/>
    <property type="match status" value="1"/>
</dbReference>
<gene>
    <name evidence="6" type="ORF">SAMN03080599_02844</name>
</gene>
<protein>
    <submittedName>
        <fullName evidence="6">Flavodoxin</fullName>
    </submittedName>
</protein>
<evidence type="ECO:0000259" key="5">
    <source>
        <dbReference type="Pfam" id="PF12724"/>
    </source>
</evidence>
<dbReference type="PROSITE" id="PS00198">
    <property type="entry name" value="4FE4S_FER_1"/>
    <property type="match status" value="1"/>
</dbReference>
<organism evidence="6 7">
    <name type="scientific">Acidaminobacter hydrogenoformans DSM 2784</name>
    <dbReference type="NCBI Taxonomy" id="1120920"/>
    <lineage>
        <taxon>Bacteria</taxon>
        <taxon>Bacillati</taxon>
        <taxon>Bacillota</taxon>
        <taxon>Clostridia</taxon>
        <taxon>Peptostreptococcales</taxon>
        <taxon>Acidaminobacteraceae</taxon>
        <taxon>Acidaminobacter</taxon>
    </lineage>
</organism>
<dbReference type="STRING" id="1120920.SAMN03080599_02844"/>
<evidence type="ECO:0000313" key="6">
    <source>
        <dbReference type="EMBL" id="SCZ81534.1"/>
    </source>
</evidence>
<dbReference type="NCBIfam" id="NF038196">
    <property type="entry name" value="ferrodoxin_EFR1"/>
    <property type="match status" value="1"/>
</dbReference>
<dbReference type="Gene3D" id="3.30.70.20">
    <property type="match status" value="1"/>
</dbReference>
<dbReference type="InterPro" id="IPR017900">
    <property type="entry name" value="4Fe4S_Fe_S_CS"/>
</dbReference>
<name>A0A1G5S5A4_9FIRM</name>
<dbReference type="InterPro" id="IPR047964">
    <property type="entry name" value="EFR1-like"/>
</dbReference>
<sequence length="266" mass="28897">MKQKNLSLIYFSPTGNTKKVVEAVGAGLGNAENVYDLTLVKGRAAALAFGSEDVVVFGAPVYAGRIPELMEHWMEKLKGEGTLAVPVVVYGNRDYEDALIELRDLMAARGFQCVAGGAFVGEHSYTELVATGRPDIEDLDGAKAFGRETAAYINSLMTSGGQVNISLNVSGSLPYKERKATPPMAPVTSDACTSCGICASFCPTSAIDFMDFSKIEAEKCLRCCSCIRKCPVEAKRFEHEMIQQITNRLIENCSEVRKSPAFFYIE</sequence>
<dbReference type="GO" id="GO:0046872">
    <property type="term" value="F:metal ion binding"/>
    <property type="evidence" value="ECO:0007669"/>
    <property type="project" value="UniProtKB-KW"/>
</dbReference>
<evidence type="ECO:0000256" key="3">
    <source>
        <dbReference type="ARBA" id="ARBA00023014"/>
    </source>
</evidence>
<evidence type="ECO:0000259" key="4">
    <source>
        <dbReference type="Pfam" id="PF00037"/>
    </source>
</evidence>
<evidence type="ECO:0000256" key="2">
    <source>
        <dbReference type="ARBA" id="ARBA00023004"/>
    </source>
</evidence>
<evidence type="ECO:0000313" key="7">
    <source>
        <dbReference type="Proteomes" id="UP000199208"/>
    </source>
</evidence>
<proteinExistence type="predicted"/>
<dbReference type="AlphaFoldDB" id="A0A1G5S5A4"/>
<dbReference type="Proteomes" id="UP000199208">
    <property type="component" value="Unassembled WGS sequence"/>
</dbReference>
<dbReference type="RefSeq" id="WP_092592630.1">
    <property type="nucleotide sequence ID" value="NZ_FMWL01000019.1"/>
</dbReference>
<dbReference type="Pfam" id="PF12724">
    <property type="entry name" value="Flavodoxin_5"/>
    <property type="match status" value="1"/>
</dbReference>
<dbReference type="InterPro" id="IPR017896">
    <property type="entry name" value="4Fe4S_Fe-S-bd"/>
</dbReference>
<reference evidence="6 7" key="1">
    <citation type="submission" date="2016-10" db="EMBL/GenBank/DDBJ databases">
        <authorList>
            <person name="de Groot N.N."/>
        </authorList>
    </citation>
    <scope>NUCLEOTIDE SEQUENCE [LARGE SCALE GENOMIC DNA]</scope>
    <source>
        <strain evidence="6 7">DSM 2784</strain>
    </source>
</reference>
<dbReference type="InterPro" id="IPR026816">
    <property type="entry name" value="Flavodoxin_dom"/>
</dbReference>
<dbReference type="PANTHER" id="PTHR43122">
    <property type="entry name" value="FERREDOXIN SUBUNIT OF PYRUVATE:FLAVODOXIN OXIDOREDUCTASE-RELATED"/>
    <property type="match status" value="1"/>
</dbReference>
<keyword evidence="7" id="KW-1185">Reference proteome</keyword>
<dbReference type="GO" id="GO:0051536">
    <property type="term" value="F:iron-sulfur cluster binding"/>
    <property type="evidence" value="ECO:0007669"/>
    <property type="project" value="UniProtKB-KW"/>
</dbReference>
<keyword evidence="2" id="KW-0408">Iron</keyword>